<dbReference type="RefSeq" id="WP_377527395.1">
    <property type="nucleotide sequence ID" value="NZ_JBHTLD010000092.1"/>
</dbReference>
<dbReference type="SUPFAM" id="SSF88659">
    <property type="entry name" value="Sigma3 and sigma4 domains of RNA polymerase sigma factors"/>
    <property type="match status" value="1"/>
</dbReference>
<dbReference type="EMBL" id="JBHTLD010000092">
    <property type="protein sequence ID" value="MFD1186778.1"/>
    <property type="molecule type" value="Genomic_DNA"/>
</dbReference>
<dbReference type="PANTHER" id="PTHR43133:SF46">
    <property type="entry name" value="RNA POLYMERASE SIGMA-70 FACTOR ECF SUBFAMILY"/>
    <property type="match status" value="1"/>
</dbReference>
<sequence length="180" mass="21174">MTHNRSFGKIEEVYTLYWRELYIVAYRRLRSEEDVEDILQDIFLSLVQKPEVLDKEGSVKAYLHQALKYKIIDFYRKDQLLHSFALEELSATNHADTTTDELLMAEELEQCVQEEVSKMPEKMQQVYLLSRKEFMSIEQIAAHLGISNQTVKNQISSALKRLRTRLSNYIPLLLILFNLS</sequence>
<comment type="caution">
    <text evidence="7">The sequence shown here is derived from an EMBL/GenBank/DDBJ whole genome shotgun (WGS) entry which is preliminary data.</text>
</comment>
<reference evidence="8" key="1">
    <citation type="journal article" date="2019" name="Int. J. Syst. Evol. Microbiol.">
        <title>The Global Catalogue of Microorganisms (GCM) 10K type strain sequencing project: providing services to taxonomists for standard genome sequencing and annotation.</title>
        <authorList>
            <consortium name="The Broad Institute Genomics Platform"/>
            <consortium name="The Broad Institute Genome Sequencing Center for Infectious Disease"/>
            <person name="Wu L."/>
            <person name="Ma J."/>
        </authorList>
    </citation>
    <scope>NUCLEOTIDE SEQUENCE [LARGE SCALE GENOMIC DNA]</scope>
    <source>
        <strain evidence="8">JCM 31319</strain>
    </source>
</reference>
<dbReference type="Pfam" id="PF04542">
    <property type="entry name" value="Sigma70_r2"/>
    <property type="match status" value="1"/>
</dbReference>
<gene>
    <name evidence="7" type="ORF">ACFQ2O_11220</name>
</gene>
<dbReference type="NCBIfam" id="TIGR02937">
    <property type="entry name" value="sigma70-ECF"/>
    <property type="match status" value="1"/>
</dbReference>
<keyword evidence="3" id="KW-0731">Sigma factor</keyword>
<protein>
    <submittedName>
        <fullName evidence="7">RNA polymerase sigma factor</fullName>
    </submittedName>
</protein>
<evidence type="ECO:0000256" key="4">
    <source>
        <dbReference type="ARBA" id="ARBA00023163"/>
    </source>
</evidence>
<feature type="domain" description="RNA polymerase sigma factor 70 region 4 type 2" evidence="6">
    <location>
        <begin position="110"/>
        <end position="162"/>
    </location>
</feature>
<accession>A0ABW3SPE7</accession>
<evidence type="ECO:0000259" key="6">
    <source>
        <dbReference type="Pfam" id="PF08281"/>
    </source>
</evidence>
<evidence type="ECO:0000313" key="7">
    <source>
        <dbReference type="EMBL" id="MFD1186778.1"/>
    </source>
</evidence>
<dbReference type="Gene3D" id="1.10.1740.10">
    <property type="match status" value="1"/>
</dbReference>
<evidence type="ECO:0000256" key="2">
    <source>
        <dbReference type="ARBA" id="ARBA00023015"/>
    </source>
</evidence>
<proteinExistence type="inferred from homology"/>
<dbReference type="InterPro" id="IPR036388">
    <property type="entry name" value="WH-like_DNA-bd_sf"/>
</dbReference>
<comment type="similarity">
    <text evidence="1">Belongs to the sigma-70 factor family. ECF subfamily.</text>
</comment>
<dbReference type="InterPro" id="IPR013249">
    <property type="entry name" value="RNA_pol_sigma70_r4_t2"/>
</dbReference>
<dbReference type="InterPro" id="IPR013325">
    <property type="entry name" value="RNA_pol_sigma_r2"/>
</dbReference>
<keyword evidence="2" id="KW-0805">Transcription regulation</keyword>
<keyword evidence="8" id="KW-1185">Reference proteome</keyword>
<dbReference type="Gene3D" id="1.10.10.10">
    <property type="entry name" value="Winged helix-like DNA-binding domain superfamily/Winged helix DNA-binding domain"/>
    <property type="match status" value="1"/>
</dbReference>
<dbReference type="InterPro" id="IPR039425">
    <property type="entry name" value="RNA_pol_sigma-70-like"/>
</dbReference>
<feature type="domain" description="RNA polymerase sigma-70 region 2" evidence="5">
    <location>
        <begin position="14"/>
        <end position="79"/>
    </location>
</feature>
<dbReference type="InterPro" id="IPR007627">
    <property type="entry name" value="RNA_pol_sigma70_r2"/>
</dbReference>
<dbReference type="SUPFAM" id="SSF88946">
    <property type="entry name" value="Sigma2 domain of RNA polymerase sigma factors"/>
    <property type="match status" value="1"/>
</dbReference>
<name>A0ABW3SPE7_9BACT</name>
<evidence type="ECO:0000313" key="8">
    <source>
        <dbReference type="Proteomes" id="UP001597094"/>
    </source>
</evidence>
<organism evidence="7 8">
    <name type="scientific">Pontibacter rugosus</name>
    <dbReference type="NCBI Taxonomy" id="1745966"/>
    <lineage>
        <taxon>Bacteria</taxon>
        <taxon>Pseudomonadati</taxon>
        <taxon>Bacteroidota</taxon>
        <taxon>Cytophagia</taxon>
        <taxon>Cytophagales</taxon>
        <taxon>Hymenobacteraceae</taxon>
        <taxon>Pontibacter</taxon>
    </lineage>
</organism>
<evidence type="ECO:0000256" key="3">
    <source>
        <dbReference type="ARBA" id="ARBA00023082"/>
    </source>
</evidence>
<dbReference type="Pfam" id="PF08281">
    <property type="entry name" value="Sigma70_r4_2"/>
    <property type="match status" value="1"/>
</dbReference>
<dbReference type="PANTHER" id="PTHR43133">
    <property type="entry name" value="RNA POLYMERASE ECF-TYPE SIGMA FACTO"/>
    <property type="match status" value="1"/>
</dbReference>
<dbReference type="InterPro" id="IPR013324">
    <property type="entry name" value="RNA_pol_sigma_r3/r4-like"/>
</dbReference>
<keyword evidence="4" id="KW-0804">Transcription</keyword>
<dbReference type="InterPro" id="IPR014284">
    <property type="entry name" value="RNA_pol_sigma-70_dom"/>
</dbReference>
<evidence type="ECO:0000259" key="5">
    <source>
        <dbReference type="Pfam" id="PF04542"/>
    </source>
</evidence>
<dbReference type="Proteomes" id="UP001597094">
    <property type="component" value="Unassembled WGS sequence"/>
</dbReference>
<evidence type="ECO:0000256" key="1">
    <source>
        <dbReference type="ARBA" id="ARBA00010641"/>
    </source>
</evidence>